<dbReference type="CDD" id="cd00371">
    <property type="entry name" value="HMA"/>
    <property type="match status" value="2"/>
</dbReference>
<evidence type="ECO:0000256" key="13">
    <source>
        <dbReference type="ARBA" id="ARBA00023008"/>
    </source>
</evidence>
<dbReference type="InterPro" id="IPR036412">
    <property type="entry name" value="HAD-like_sf"/>
</dbReference>
<feature type="transmembrane region" description="Helical" evidence="16">
    <location>
        <begin position="742"/>
        <end position="761"/>
    </location>
</feature>
<keyword evidence="13" id="KW-0186">Copper</keyword>
<dbReference type="NCBIfam" id="TIGR01494">
    <property type="entry name" value="ATPase_P-type"/>
    <property type="match status" value="1"/>
</dbReference>
<dbReference type="PROSITE" id="PS00154">
    <property type="entry name" value="ATPASE_E1_E2"/>
    <property type="match status" value="1"/>
</dbReference>
<dbReference type="InterPro" id="IPR027256">
    <property type="entry name" value="P-typ_ATPase_IB"/>
</dbReference>
<dbReference type="SUPFAM" id="SSF56784">
    <property type="entry name" value="HAD-like"/>
    <property type="match status" value="1"/>
</dbReference>
<keyword evidence="4 16" id="KW-0812">Transmembrane</keyword>
<feature type="domain" description="HMA" evidence="17">
    <location>
        <begin position="3"/>
        <end position="66"/>
    </location>
</feature>
<name>A0ABN1DME0_9GAMM</name>
<evidence type="ECO:0000313" key="18">
    <source>
        <dbReference type="EMBL" id="GAA0545750.1"/>
    </source>
</evidence>
<keyword evidence="12 16" id="KW-1133">Transmembrane helix</keyword>
<dbReference type="SFLD" id="SFLDF00027">
    <property type="entry name" value="p-type_atpase"/>
    <property type="match status" value="1"/>
</dbReference>
<evidence type="ECO:0000256" key="9">
    <source>
        <dbReference type="ARBA" id="ARBA00022840"/>
    </source>
</evidence>
<keyword evidence="3" id="KW-0813">Transport</keyword>
<dbReference type="SUPFAM" id="SSF55008">
    <property type="entry name" value="HMA, heavy metal-associated domain"/>
    <property type="match status" value="2"/>
</dbReference>
<keyword evidence="6" id="KW-0677">Repeat</keyword>
<dbReference type="InterPro" id="IPR017969">
    <property type="entry name" value="Heavy-metal-associated_CS"/>
</dbReference>
<keyword evidence="10" id="KW-0460">Magnesium</keyword>
<keyword evidence="7 16" id="KW-0547">Nucleotide-binding</keyword>
<evidence type="ECO:0000256" key="12">
    <source>
        <dbReference type="ARBA" id="ARBA00022989"/>
    </source>
</evidence>
<dbReference type="NCBIfam" id="TIGR01525">
    <property type="entry name" value="ATPase-IB_hvy"/>
    <property type="match status" value="1"/>
</dbReference>
<dbReference type="PROSITE" id="PS50846">
    <property type="entry name" value="HMA_2"/>
    <property type="match status" value="2"/>
</dbReference>
<dbReference type="InterPro" id="IPR006122">
    <property type="entry name" value="HMA_Cu_ion-bd"/>
</dbReference>
<dbReference type="InterPro" id="IPR044492">
    <property type="entry name" value="P_typ_ATPase_HD_dom"/>
</dbReference>
<feature type="transmembrane region" description="Helical" evidence="16">
    <location>
        <begin position="250"/>
        <end position="268"/>
    </location>
</feature>
<keyword evidence="14" id="KW-0406">Ion transport</keyword>
<organism evidence="18 19">
    <name type="scientific">Rheinheimera aquimaris</name>
    <dbReference type="NCBI Taxonomy" id="412437"/>
    <lineage>
        <taxon>Bacteria</taxon>
        <taxon>Pseudomonadati</taxon>
        <taxon>Pseudomonadota</taxon>
        <taxon>Gammaproteobacteria</taxon>
        <taxon>Chromatiales</taxon>
        <taxon>Chromatiaceae</taxon>
        <taxon>Rheinheimera</taxon>
    </lineage>
</organism>
<protein>
    <submittedName>
        <fullName evidence="18">Copper-translocating P-type ATPase CopA1</fullName>
    </submittedName>
</protein>
<comment type="similarity">
    <text evidence="2 16">Belongs to the cation transport ATPase (P-type) (TC 3.A.3) family. Type IB subfamily.</text>
</comment>
<dbReference type="PRINTS" id="PR00941">
    <property type="entry name" value="CDATPASE"/>
</dbReference>
<evidence type="ECO:0000256" key="4">
    <source>
        <dbReference type="ARBA" id="ARBA00022692"/>
    </source>
</evidence>
<keyword evidence="8" id="KW-0187">Copper transport</keyword>
<evidence type="ECO:0000256" key="5">
    <source>
        <dbReference type="ARBA" id="ARBA00022723"/>
    </source>
</evidence>
<dbReference type="InterPro" id="IPR023299">
    <property type="entry name" value="ATPase_P-typ_cyto_dom_N"/>
</dbReference>
<dbReference type="Gene3D" id="3.30.70.100">
    <property type="match status" value="2"/>
</dbReference>
<dbReference type="Gene3D" id="3.40.50.1000">
    <property type="entry name" value="HAD superfamily/HAD-like"/>
    <property type="match status" value="1"/>
</dbReference>
<dbReference type="Pfam" id="PF00122">
    <property type="entry name" value="E1-E2_ATPase"/>
    <property type="match status" value="1"/>
</dbReference>
<evidence type="ECO:0000256" key="3">
    <source>
        <dbReference type="ARBA" id="ARBA00022448"/>
    </source>
</evidence>
<evidence type="ECO:0000313" key="19">
    <source>
        <dbReference type="Proteomes" id="UP001501169"/>
    </source>
</evidence>
<dbReference type="InterPro" id="IPR018303">
    <property type="entry name" value="ATPase_P-typ_P_site"/>
</dbReference>
<keyword evidence="9 16" id="KW-0067">ATP-binding</keyword>
<dbReference type="Gene3D" id="3.40.1110.10">
    <property type="entry name" value="Calcium-transporting ATPase, cytoplasmic domain N"/>
    <property type="match status" value="1"/>
</dbReference>
<keyword evidence="19" id="KW-1185">Reference proteome</keyword>
<dbReference type="NCBIfam" id="TIGR01511">
    <property type="entry name" value="ATPase-IB1_Cu"/>
    <property type="match status" value="1"/>
</dbReference>
<evidence type="ECO:0000256" key="8">
    <source>
        <dbReference type="ARBA" id="ARBA00022796"/>
    </source>
</evidence>
<proteinExistence type="inferred from homology"/>
<evidence type="ECO:0000256" key="2">
    <source>
        <dbReference type="ARBA" id="ARBA00006024"/>
    </source>
</evidence>
<feature type="transmembrane region" description="Helical" evidence="16">
    <location>
        <begin position="402"/>
        <end position="424"/>
    </location>
</feature>
<dbReference type="InterPro" id="IPR006121">
    <property type="entry name" value="HMA_dom"/>
</dbReference>
<dbReference type="PRINTS" id="PR00119">
    <property type="entry name" value="CATATPASE"/>
</dbReference>
<feature type="transmembrane region" description="Helical" evidence="16">
    <location>
        <begin position="767"/>
        <end position="784"/>
    </location>
</feature>
<evidence type="ECO:0000256" key="1">
    <source>
        <dbReference type="ARBA" id="ARBA00004127"/>
    </source>
</evidence>
<keyword evidence="16" id="KW-1003">Cell membrane</keyword>
<dbReference type="PANTHER" id="PTHR43520:SF8">
    <property type="entry name" value="P-TYPE CU(+) TRANSPORTER"/>
    <property type="match status" value="1"/>
</dbReference>
<dbReference type="PANTHER" id="PTHR43520">
    <property type="entry name" value="ATP7, ISOFORM B"/>
    <property type="match status" value="1"/>
</dbReference>
<feature type="transmembrane region" description="Helical" evidence="16">
    <location>
        <begin position="186"/>
        <end position="205"/>
    </location>
</feature>
<evidence type="ECO:0000256" key="14">
    <source>
        <dbReference type="ARBA" id="ARBA00023065"/>
    </source>
</evidence>
<evidence type="ECO:0000256" key="7">
    <source>
        <dbReference type="ARBA" id="ARBA00022741"/>
    </source>
</evidence>
<dbReference type="Pfam" id="PF00403">
    <property type="entry name" value="HMA"/>
    <property type="match status" value="2"/>
</dbReference>
<dbReference type="CDD" id="cd02094">
    <property type="entry name" value="P-type_ATPase_Cu-like"/>
    <property type="match status" value="1"/>
</dbReference>
<dbReference type="SUPFAM" id="SSF81665">
    <property type="entry name" value="Calcium ATPase, transmembrane domain M"/>
    <property type="match status" value="1"/>
</dbReference>
<dbReference type="InterPro" id="IPR008250">
    <property type="entry name" value="ATPase_P-typ_transduc_dom_A_sf"/>
</dbReference>
<feature type="transmembrane region" description="Helical" evidence="16">
    <location>
        <begin position="430"/>
        <end position="455"/>
    </location>
</feature>
<dbReference type="PROSITE" id="PS01047">
    <property type="entry name" value="HMA_1"/>
    <property type="match status" value="2"/>
</dbReference>
<evidence type="ECO:0000256" key="16">
    <source>
        <dbReference type="RuleBase" id="RU362081"/>
    </source>
</evidence>
<evidence type="ECO:0000256" key="11">
    <source>
        <dbReference type="ARBA" id="ARBA00022967"/>
    </source>
</evidence>
<dbReference type="EMBL" id="BAAAEO010000002">
    <property type="protein sequence ID" value="GAA0545750.1"/>
    <property type="molecule type" value="Genomic_DNA"/>
</dbReference>
<dbReference type="NCBIfam" id="TIGR00003">
    <property type="entry name" value="copper ion binding protein"/>
    <property type="match status" value="1"/>
</dbReference>
<evidence type="ECO:0000259" key="17">
    <source>
        <dbReference type="PROSITE" id="PS50846"/>
    </source>
</evidence>
<comment type="subcellular location">
    <subcellularLocation>
        <location evidence="16">Cell membrane</location>
    </subcellularLocation>
    <subcellularLocation>
        <location evidence="1">Endomembrane system</location>
        <topology evidence="1">Multi-pass membrane protein</topology>
    </subcellularLocation>
</comment>
<feature type="domain" description="HMA" evidence="17">
    <location>
        <begin position="68"/>
        <end position="133"/>
    </location>
</feature>
<dbReference type="InterPro" id="IPR023214">
    <property type="entry name" value="HAD_sf"/>
</dbReference>
<evidence type="ECO:0000256" key="10">
    <source>
        <dbReference type="ARBA" id="ARBA00022842"/>
    </source>
</evidence>
<evidence type="ECO:0000256" key="15">
    <source>
        <dbReference type="ARBA" id="ARBA00023136"/>
    </source>
</evidence>
<dbReference type="Gene3D" id="2.70.150.10">
    <property type="entry name" value="Calcium-transporting ATPase, cytoplasmic transduction domain A"/>
    <property type="match status" value="1"/>
</dbReference>
<keyword evidence="11" id="KW-1278">Translocase</keyword>
<reference evidence="18 19" key="1">
    <citation type="journal article" date="2019" name="Int. J. Syst. Evol. Microbiol.">
        <title>The Global Catalogue of Microorganisms (GCM) 10K type strain sequencing project: providing services to taxonomists for standard genome sequencing and annotation.</title>
        <authorList>
            <consortium name="The Broad Institute Genomics Platform"/>
            <consortium name="The Broad Institute Genome Sequencing Center for Infectious Disease"/>
            <person name="Wu L."/>
            <person name="Ma J."/>
        </authorList>
    </citation>
    <scope>NUCLEOTIDE SEQUENCE [LARGE SCALE GENOMIC DNA]</scope>
    <source>
        <strain evidence="18 19">JCM 14331</strain>
    </source>
</reference>
<evidence type="ECO:0000256" key="6">
    <source>
        <dbReference type="ARBA" id="ARBA00022737"/>
    </source>
</evidence>
<keyword evidence="5 16" id="KW-0479">Metal-binding</keyword>
<accession>A0ABN1DME0</accession>
<dbReference type="InterPro" id="IPR001757">
    <property type="entry name" value="P_typ_ATPase"/>
</dbReference>
<dbReference type="Proteomes" id="UP001501169">
    <property type="component" value="Unassembled WGS sequence"/>
</dbReference>
<dbReference type="InterPro" id="IPR059000">
    <property type="entry name" value="ATPase_P-type_domA"/>
</dbReference>
<dbReference type="Pfam" id="PF00702">
    <property type="entry name" value="Hydrolase"/>
    <property type="match status" value="1"/>
</dbReference>
<feature type="transmembrane region" description="Helical" evidence="16">
    <location>
        <begin position="217"/>
        <end position="238"/>
    </location>
</feature>
<dbReference type="RefSeq" id="WP_226766169.1">
    <property type="nucleotide sequence ID" value="NZ_BAAAEO010000002.1"/>
</dbReference>
<dbReference type="SUPFAM" id="SSF81653">
    <property type="entry name" value="Calcium ATPase, transduction domain A"/>
    <property type="match status" value="1"/>
</dbReference>
<dbReference type="InterPro" id="IPR023298">
    <property type="entry name" value="ATPase_P-typ_TM_dom_sf"/>
</dbReference>
<gene>
    <name evidence="18" type="primary">copA1_1</name>
    <name evidence="18" type="ORF">GCM10009098_11640</name>
</gene>
<feature type="transmembrane region" description="Helical" evidence="16">
    <location>
        <begin position="156"/>
        <end position="180"/>
    </location>
</feature>
<dbReference type="PROSITE" id="PS01229">
    <property type="entry name" value="COF_2"/>
    <property type="match status" value="1"/>
</dbReference>
<dbReference type="SFLD" id="SFLDG00002">
    <property type="entry name" value="C1.7:_P-type_atpase_like"/>
    <property type="match status" value="1"/>
</dbReference>
<keyword evidence="15 16" id="KW-0472">Membrane</keyword>
<comment type="caution">
    <text evidence="18">The sequence shown here is derived from an EMBL/GenBank/DDBJ whole genome shotgun (WGS) entry which is preliminary data.</text>
</comment>
<dbReference type="SFLD" id="SFLDS00003">
    <property type="entry name" value="Haloacid_Dehalogenase"/>
    <property type="match status" value="1"/>
</dbReference>
<sequence length="797" mass="83911">MSHTQQLHIRGMSCASCAGRIEKALRQVEGVTDASVNLASETASVSGDATAKALAKAVTDAGYHLSLQPQQYVVTGMSCASCAGRVEKALAAVPGVLSADVNLATEQVSLQLMTDIDFHTLQQALANSHYRLVEPEPETANDANAASAKPFYRQDWWPVLGSALLTLPLVLPMLGMLFAADWMLPAFWQWLLATPVQFYFGARFYKAGWGAVKAGTGNMDLLVALGTSAAYGLSLYLWLSANAHHGALHLYFESSAAVLTLVLLGKWLEQRAKRRTTNALRALENLKPSKARVQQDGGWQWVSAAQVKTGDIVQIKPGERIAVDGEVVEGDSHVDEALISGESTPLHKSIGDKVIGGAVNLDGVLEVRATNVGAESVLASIVRLVEQAQGAKAPVQALVDKVSAVFVPVVLVIALLTLLSWGLASGNWQQAILNAVAVLVIACPCALGLATPAAIMAGTGTAARHGILIKDAIALEQATKIDYVIFDKTGTLTEGKPELVQITAVSGSEQHLLQLAAALQQHSEHPLAKAVMSKAKQENIGLPEISNFTVVAGKGVQAQQGDTRLLLGSSHWMQQLGLTLPTALIRVEGASVSWLAKQQDGHSELLGLLCFSDSIKASAQAAVSALQQQGIKVALLTGDSQASAEAVAAVLKPDQLQAEVLPADKASFVQQCQQQGYKVAMVGDGINDAPALAQADLGIAMASGTDVAVSAAAITLMRSEPALVSTALRLASDTYSKIRQNLFWAFIFNVTGIPLAALGFLNPVIAGAAMACSSLVVVSNALLLQRRHYLTDNKEAA</sequence>
<dbReference type="InterPro" id="IPR036163">
    <property type="entry name" value="HMA_dom_sf"/>
</dbReference>